<dbReference type="Proteomes" id="UP000523000">
    <property type="component" value="Unassembled WGS sequence"/>
</dbReference>
<dbReference type="AlphaFoldDB" id="A0A839QN47"/>
<accession>A0A839QN47</accession>
<evidence type="ECO:0000256" key="1">
    <source>
        <dbReference type="SAM" id="Phobius"/>
    </source>
</evidence>
<dbReference type="PROSITE" id="PS51782">
    <property type="entry name" value="LYSM"/>
    <property type="match status" value="1"/>
</dbReference>
<dbReference type="SMART" id="SM00257">
    <property type="entry name" value="LysM"/>
    <property type="match status" value="1"/>
</dbReference>
<proteinExistence type="predicted"/>
<feature type="transmembrane region" description="Helical" evidence="1">
    <location>
        <begin position="46"/>
        <end position="68"/>
    </location>
</feature>
<evidence type="ECO:0000313" key="4">
    <source>
        <dbReference type="Proteomes" id="UP000523000"/>
    </source>
</evidence>
<dbReference type="InterPro" id="IPR036779">
    <property type="entry name" value="LysM_dom_sf"/>
</dbReference>
<sequence length="138" mass="14768">MADMALSAPIYISAAAEAATLADRLDRAERAILRDLPPLRLTRRGRFVLIGLPVMLVTTALLLVAGIFTAPVMAADRESAGVESTEVAVLAGDSLWGLAAEFAPNADRRTVIKEIIELNNLRGKALQPGQIINIPVQR</sequence>
<dbReference type="RefSeq" id="WP_246380477.1">
    <property type="nucleotide sequence ID" value="NZ_BAABGK010000002.1"/>
</dbReference>
<keyword evidence="1" id="KW-0812">Transmembrane</keyword>
<protein>
    <submittedName>
        <fullName evidence="3">Nucleoid-associated protein YgaU</fullName>
    </submittedName>
</protein>
<keyword evidence="4" id="KW-1185">Reference proteome</keyword>
<comment type="caution">
    <text evidence="3">The sequence shown here is derived from an EMBL/GenBank/DDBJ whole genome shotgun (WGS) entry which is preliminary data.</text>
</comment>
<reference evidence="3 4" key="1">
    <citation type="submission" date="2020-08" db="EMBL/GenBank/DDBJ databases">
        <title>Sequencing the genomes of 1000 actinobacteria strains.</title>
        <authorList>
            <person name="Klenk H.-P."/>
        </authorList>
    </citation>
    <scope>NUCLEOTIDE SEQUENCE [LARGE SCALE GENOMIC DNA]</scope>
    <source>
        <strain evidence="3 4">DSM 22826</strain>
    </source>
</reference>
<dbReference type="SUPFAM" id="SSF54106">
    <property type="entry name" value="LysM domain"/>
    <property type="match status" value="1"/>
</dbReference>
<keyword evidence="1" id="KW-1133">Transmembrane helix</keyword>
<name>A0A839QN47_9MICC</name>
<dbReference type="CDD" id="cd00118">
    <property type="entry name" value="LysM"/>
    <property type="match status" value="1"/>
</dbReference>
<evidence type="ECO:0000259" key="2">
    <source>
        <dbReference type="PROSITE" id="PS51782"/>
    </source>
</evidence>
<dbReference type="EMBL" id="JACHVS010000001">
    <property type="protein sequence ID" value="MBB2996194.1"/>
    <property type="molecule type" value="Genomic_DNA"/>
</dbReference>
<dbReference type="Pfam" id="PF01476">
    <property type="entry name" value="LysM"/>
    <property type="match status" value="1"/>
</dbReference>
<evidence type="ECO:0000313" key="3">
    <source>
        <dbReference type="EMBL" id="MBB2996194.1"/>
    </source>
</evidence>
<feature type="domain" description="LysM" evidence="2">
    <location>
        <begin position="85"/>
        <end position="134"/>
    </location>
</feature>
<dbReference type="InterPro" id="IPR018392">
    <property type="entry name" value="LysM"/>
</dbReference>
<organism evidence="3 4">
    <name type="scientific">Paeniglutamicibacter cryotolerans</name>
    <dbReference type="NCBI Taxonomy" id="670079"/>
    <lineage>
        <taxon>Bacteria</taxon>
        <taxon>Bacillati</taxon>
        <taxon>Actinomycetota</taxon>
        <taxon>Actinomycetes</taxon>
        <taxon>Micrococcales</taxon>
        <taxon>Micrococcaceae</taxon>
        <taxon>Paeniglutamicibacter</taxon>
    </lineage>
</organism>
<keyword evidence="1" id="KW-0472">Membrane</keyword>
<dbReference type="Gene3D" id="3.10.350.10">
    <property type="entry name" value="LysM domain"/>
    <property type="match status" value="1"/>
</dbReference>
<gene>
    <name evidence="3" type="ORF">E9229_002385</name>
</gene>